<evidence type="ECO:0000256" key="2">
    <source>
        <dbReference type="ARBA" id="ARBA00022801"/>
    </source>
</evidence>
<dbReference type="PANTHER" id="PTHR43108:SF6">
    <property type="entry name" value="N-SULPHOGLUCOSAMINE SULPHOHYDROLASE"/>
    <property type="match status" value="1"/>
</dbReference>
<accession>A0A7K1LMB0</accession>
<dbReference type="PROSITE" id="PS51257">
    <property type="entry name" value="PROKAR_LIPOPROTEIN"/>
    <property type="match status" value="1"/>
</dbReference>
<dbReference type="InterPro" id="IPR024607">
    <property type="entry name" value="Sulfatase_CS"/>
</dbReference>
<dbReference type="PROSITE" id="PS00149">
    <property type="entry name" value="SULFATASE_2"/>
    <property type="match status" value="1"/>
</dbReference>
<evidence type="ECO:0000256" key="1">
    <source>
        <dbReference type="ARBA" id="ARBA00008779"/>
    </source>
</evidence>
<gene>
    <name evidence="4" type="ORF">FLP08_05150</name>
</gene>
<dbReference type="CDD" id="cd16031">
    <property type="entry name" value="G6S_like"/>
    <property type="match status" value="1"/>
</dbReference>
<comment type="similarity">
    <text evidence="1">Belongs to the sulfatase family.</text>
</comment>
<proteinExistence type="inferred from homology"/>
<evidence type="ECO:0000313" key="5">
    <source>
        <dbReference type="Proteomes" id="UP000460416"/>
    </source>
</evidence>
<dbReference type="EMBL" id="VJVW01000002">
    <property type="protein sequence ID" value="MUP41949.1"/>
    <property type="molecule type" value="Genomic_DNA"/>
</dbReference>
<dbReference type="RefSeq" id="WP_156274730.1">
    <property type="nucleotide sequence ID" value="NZ_BAABGI010000001.1"/>
</dbReference>
<dbReference type="Pfam" id="PF16347">
    <property type="entry name" value="SGSH_C"/>
    <property type="match status" value="1"/>
</dbReference>
<keyword evidence="5" id="KW-1185">Reference proteome</keyword>
<dbReference type="PROSITE" id="PS00523">
    <property type="entry name" value="SULFATASE_1"/>
    <property type="match status" value="1"/>
</dbReference>
<organism evidence="4 5">
    <name type="scientific">Christiangramia aestuarii</name>
    <dbReference type="NCBI Taxonomy" id="1028746"/>
    <lineage>
        <taxon>Bacteria</taxon>
        <taxon>Pseudomonadati</taxon>
        <taxon>Bacteroidota</taxon>
        <taxon>Flavobacteriia</taxon>
        <taxon>Flavobacteriales</taxon>
        <taxon>Flavobacteriaceae</taxon>
        <taxon>Christiangramia</taxon>
    </lineage>
</organism>
<protein>
    <submittedName>
        <fullName evidence="4">Sulfatase</fullName>
    </submittedName>
</protein>
<dbReference type="InterPro" id="IPR017850">
    <property type="entry name" value="Alkaline_phosphatase_core_sf"/>
</dbReference>
<name>A0A7K1LMB0_9FLAO</name>
<keyword evidence="2" id="KW-0378">Hydrolase</keyword>
<evidence type="ECO:0000313" key="4">
    <source>
        <dbReference type="EMBL" id="MUP41949.1"/>
    </source>
</evidence>
<dbReference type="OrthoDB" id="9789742at2"/>
<dbReference type="InterPro" id="IPR032506">
    <property type="entry name" value="SGSH_C"/>
</dbReference>
<dbReference type="AlphaFoldDB" id="A0A7K1LMB0"/>
<dbReference type="SUPFAM" id="SSF53649">
    <property type="entry name" value="Alkaline phosphatase-like"/>
    <property type="match status" value="1"/>
</dbReference>
<dbReference type="Proteomes" id="UP000460416">
    <property type="component" value="Unassembled WGS sequence"/>
</dbReference>
<reference evidence="4 5" key="1">
    <citation type="submission" date="2019-07" db="EMBL/GenBank/DDBJ databases">
        <title>Gramella aestuarii sp. nov., isolated from a tidal flat, and emended description of Gramella echinicola.</title>
        <authorList>
            <person name="Liu L."/>
        </authorList>
    </citation>
    <scope>NUCLEOTIDE SEQUENCE [LARGE SCALE GENOMIC DNA]</scope>
    <source>
        <strain evidence="4 5">BS12</strain>
    </source>
</reference>
<dbReference type="GO" id="GO:0016787">
    <property type="term" value="F:hydrolase activity"/>
    <property type="evidence" value="ECO:0007669"/>
    <property type="project" value="UniProtKB-KW"/>
</dbReference>
<feature type="domain" description="N-sulphoglucosamine sulphohydrolase C-terminal" evidence="3">
    <location>
        <begin position="369"/>
        <end position="524"/>
    </location>
</feature>
<evidence type="ECO:0000259" key="3">
    <source>
        <dbReference type="Pfam" id="PF16347"/>
    </source>
</evidence>
<dbReference type="Gene3D" id="3.40.720.10">
    <property type="entry name" value="Alkaline Phosphatase, subunit A"/>
    <property type="match status" value="1"/>
</dbReference>
<comment type="caution">
    <text evidence="4">The sequence shown here is derived from an EMBL/GenBank/DDBJ whole genome shotgun (WGS) entry which is preliminary data.</text>
</comment>
<dbReference type="PANTHER" id="PTHR43108">
    <property type="entry name" value="N-ACETYLGLUCOSAMINE-6-SULFATASE FAMILY MEMBER"/>
    <property type="match status" value="1"/>
</dbReference>
<sequence length="567" mass="66041">MKTFRARIQHFTFYFLSAIVLLSCQDKKEKGKEEEEDKINKKPNIVFIMTDDHAAQAISAYGHPVSQLAPTPNIDRIANNGARFLNNFCTNSICGPSRAVILTGKFSHINGFRMNGEVFDGSQPTLPKFLKEAGYQTAIVGKWHLHGRPQGFDYWKILNDQGNYYNPEFIHQKDTSIVNGYATDIITDMGIDWLETKRKKEEPFFLMVHHKAPHRNWMPPIRHISTYDSVNFPLPDTYFSKHEGQVAAQEQLQTIYEDMYEGHDLKMTVAKGSDSLRHNPWTSDFDRMSEQQRKAWNDAYRPKNDAFHEANLSGRELAEWKGQRYLRDYMGTVKAVDEGVGKILDYLEENDLTENTIIVYTTDQGFYLGEKGFFDKRFMYEESLAMPLMIQYPPAIEGGTTIDALTQNLDFAPTFLDFAGAEIPESMQGKSLRPLLTGENEPDSEFRDAVYYHYYDFPAFHMVKRHYGIRTERYKLIHFYDDIDEWELYDLKKDPKEENNLYGDPQYAEIQKELHKELKELQKKYEVTEKEFATTPKEKVDRAYRNFARLAGENPETYPEEKSIEVD</sequence>